<organism evidence="1 2">
    <name type="scientific">Trifolium medium</name>
    <dbReference type="NCBI Taxonomy" id="97028"/>
    <lineage>
        <taxon>Eukaryota</taxon>
        <taxon>Viridiplantae</taxon>
        <taxon>Streptophyta</taxon>
        <taxon>Embryophyta</taxon>
        <taxon>Tracheophyta</taxon>
        <taxon>Spermatophyta</taxon>
        <taxon>Magnoliopsida</taxon>
        <taxon>eudicotyledons</taxon>
        <taxon>Gunneridae</taxon>
        <taxon>Pentapetalae</taxon>
        <taxon>rosids</taxon>
        <taxon>fabids</taxon>
        <taxon>Fabales</taxon>
        <taxon>Fabaceae</taxon>
        <taxon>Papilionoideae</taxon>
        <taxon>50 kb inversion clade</taxon>
        <taxon>NPAAA clade</taxon>
        <taxon>Hologalegina</taxon>
        <taxon>IRL clade</taxon>
        <taxon>Trifolieae</taxon>
        <taxon>Trifolium</taxon>
    </lineage>
</organism>
<dbReference type="Proteomes" id="UP000265520">
    <property type="component" value="Unassembled WGS sequence"/>
</dbReference>
<accession>A0A392R838</accession>
<dbReference type="EMBL" id="LXQA010193950">
    <property type="protein sequence ID" value="MCI32262.1"/>
    <property type="molecule type" value="Genomic_DNA"/>
</dbReference>
<keyword evidence="2" id="KW-1185">Reference proteome</keyword>
<evidence type="ECO:0000313" key="1">
    <source>
        <dbReference type="EMBL" id="MCI32262.1"/>
    </source>
</evidence>
<dbReference type="AlphaFoldDB" id="A0A392R838"/>
<proteinExistence type="predicted"/>
<reference evidence="1 2" key="1">
    <citation type="journal article" date="2018" name="Front. Plant Sci.">
        <title>Red Clover (Trifolium pratense) and Zigzag Clover (T. medium) - A Picture of Genomic Similarities and Differences.</title>
        <authorList>
            <person name="Dluhosova J."/>
            <person name="Istvanek J."/>
            <person name="Nedelnik J."/>
            <person name="Repkova J."/>
        </authorList>
    </citation>
    <scope>NUCLEOTIDE SEQUENCE [LARGE SCALE GENOMIC DNA]</scope>
    <source>
        <strain evidence="2">cv. 10/8</strain>
        <tissue evidence="1">Leaf</tissue>
    </source>
</reference>
<feature type="non-terminal residue" evidence="1">
    <location>
        <position position="31"/>
    </location>
</feature>
<comment type="caution">
    <text evidence="1">The sequence shown here is derived from an EMBL/GenBank/DDBJ whole genome shotgun (WGS) entry which is preliminary data.</text>
</comment>
<protein>
    <submittedName>
        <fullName evidence="1">Uncharacterized protein</fullName>
    </submittedName>
</protein>
<name>A0A392R838_9FABA</name>
<evidence type="ECO:0000313" key="2">
    <source>
        <dbReference type="Proteomes" id="UP000265520"/>
    </source>
</evidence>
<sequence length="31" mass="3239">MRADGVPPLDVPFARPSMLAIPTGFPAAIDD</sequence>